<feature type="compositionally biased region" description="Gly residues" evidence="6">
    <location>
        <begin position="452"/>
        <end position="476"/>
    </location>
</feature>
<keyword evidence="8" id="KW-1185">Reference proteome</keyword>
<evidence type="ECO:0000256" key="2">
    <source>
        <dbReference type="ARBA" id="ARBA00007336"/>
    </source>
</evidence>
<feature type="compositionally biased region" description="Basic residues" evidence="6">
    <location>
        <begin position="479"/>
        <end position="488"/>
    </location>
</feature>
<dbReference type="PANTHER" id="PTHR13028">
    <property type="entry name" value="RRNA PROCESSING PROTEIN EBNA1-BINDING PROTEIN-RELATED"/>
    <property type="match status" value="1"/>
</dbReference>
<feature type="compositionally biased region" description="Basic and acidic residues" evidence="6">
    <location>
        <begin position="389"/>
        <end position="400"/>
    </location>
</feature>
<evidence type="ECO:0000256" key="5">
    <source>
        <dbReference type="ARBA" id="ARBA00023242"/>
    </source>
</evidence>
<dbReference type="EMBL" id="JBFMKM010000012">
    <property type="protein sequence ID" value="KAL1302950.1"/>
    <property type="molecule type" value="Genomic_DNA"/>
</dbReference>
<dbReference type="Proteomes" id="UP001562354">
    <property type="component" value="Unassembled WGS sequence"/>
</dbReference>
<keyword evidence="4" id="KW-0175">Coiled coil</keyword>
<dbReference type="Pfam" id="PF05890">
    <property type="entry name" value="Ebp2"/>
    <property type="match status" value="1"/>
</dbReference>
<comment type="subcellular location">
    <subcellularLocation>
        <location evidence="1">Nucleus</location>
        <location evidence="1">Nucleolus</location>
    </subcellularLocation>
</comment>
<comment type="similarity">
    <text evidence="2">Belongs to the EBP2 family.</text>
</comment>
<organism evidence="7 8">
    <name type="scientific">Neodothiora populina</name>
    <dbReference type="NCBI Taxonomy" id="2781224"/>
    <lineage>
        <taxon>Eukaryota</taxon>
        <taxon>Fungi</taxon>
        <taxon>Dikarya</taxon>
        <taxon>Ascomycota</taxon>
        <taxon>Pezizomycotina</taxon>
        <taxon>Dothideomycetes</taxon>
        <taxon>Dothideomycetidae</taxon>
        <taxon>Dothideales</taxon>
        <taxon>Dothioraceae</taxon>
        <taxon>Neodothiora</taxon>
    </lineage>
</organism>
<feature type="compositionally biased region" description="Acidic residues" evidence="6">
    <location>
        <begin position="114"/>
        <end position="143"/>
    </location>
</feature>
<evidence type="ECO:0000256" key="4">
    <source>
        <dbReference type="ARBA" id="ARBA00023054"/>
    </source>
</evidence>
<feature type="compositionally biased region" description="Basic and acidic residues" evidence="6">
    <location>
        <begin position="326"/>
        <end position="335"/>
    </location>
</feature>
<comment type="caution">
    <text evidence="7">The sequence shown here is derived from an EMBL/GenBank/DDBJ whole genome shotgun (WGS) entry which is preliminary data.</text>
</comment>
<evidence type="ECO:0000313" key="8">
    <source>
        <dbReference type="Proteomes" id="UP001562354"/>
    </source>
</evidence>
<sequence length="488" mass="52965">MAKGSKLKAALDNYKGVDKRAEHQKQVQKAGVKNAEKRKRARAEGEGEDAVLEKAVNEAAEKTEKKAGDKKAAAPPAKKAKKNKAQRQAKRVQLAAAAAAVTAGSGSETKIDDLVDDEASEDKVEEDDDMDAVEEEWDTEDEEHDTHAANLARLAEDSSDSEDEEDEELPAQGGMEVDEDEDDSEDDEDDEDEEDIALSDLESVASEEKGDIIPHQRLTINNTAALLKAYKSIALPSSLSFSENQVVVSAEPVDIPDIDDDLSRELAFYKQSLDAAHRARGLLKKENVAFSRPADYFAEMVKSDEHMGKIKQKLIDEAAGKKASAEARRQRDLKKFGKQVQVAKLQERSKEKRDTMEKINLLKRKRQGADITNANEESMFDVALEDEATTNKKDRSDRKARSGSGAGAGTNHKRVKRDEKYGFGGKKRFAKSNDATSAADVSKFSVRKMKSGGSGGRGGGGAGGRGGRGGGRGGSSRPGKSRRQSSGR</sequence>
<evidence type="ECO:0000256" key="6">
    <source>
        <dbReference type="SAM" id="MobiDB-lite"/>
    </source>
</evidence>
<feature type="compositionally biased region" description="Acidic residues" evidence="6">
    <location>
        <begin position="176"/>
        <end position="197"/>
    </location>
</feature>
<accession>A0ABR3PB19</accession>
<feature type="compositionally biased region" description="Acidic residues" evidence="6">
    <location>
        <begin position="157"/>
        <end position="169"/>
    </location>
</feature>
<keyword evidence="3" id="KW-0690">Ribosome biogenesis</keyword>
<gene>
    <name evidence="7" type="ORF">AAFC00_003269</name>
</gene>
<feature type="compositionally biased region" description="Low complexity" evidence="6">
    <location>
        <begin position="91"/>
        <end position="103"/>
    </location>
</feature>
<feature type="compositionally biased region" description="Basic and acidic residues" evidence="6">
    <location>
        <begin position="345"/>
        <end position="354"/>
    </location>
</feature>
<feature type="compositionally biased region" description="Basic residues" evidence="6">
    <location>
        <begin position="78"/>
        <end position="90"/>
    </location>
</feature>
<evidence type="ECO:0000256" key="1">
    <source>
        <dbReference type="ARBA" id="ARBA00004604"/>
    </source>
</evidence>
<dbReference type="PANTHER" id="PTHR13028:SF0">
    <property type="entry name" value="RRNA-PROCESSING PROTEIN EBP2-RELATED"/>
    <property type="match status" value="1"/>
</dbReference>
<dbReference type="GeneID" id="95976971"/>
<evidence type="ECO:0000256" key="3">
    <source>
        <dbReference type="ARBA" id="ARBA00022517"/>
    </source>
</evidence>
<feature type="region of interest" description="Disordered" evidence="6">
    <location>
        <begin position="1"/>
        <end position="213"/>
    </location>
</feature>
<feature type="region of interest" description="Disordered" evidence="6">
    <location>
        <begin position="382"/>
        <end position="488"/>
    </location>
</feature>
<reference evidence="7 8" key="1">
    <citation type="submission" date="2024-07" db="EMBL/GenBank/DDBJ databases">
        <title>Draft sequence of the Neodothiora populina.</title>
        <authorList>
            <person name="Drown D.D."/>
            <person name="Schuette U.S."/>
            <person name="Buechlein A.B."/>
            <person name="Rusch D.R."/>
            <person name="Winton L.W."/>
            <person name="Adams G.A."/>
        </authorList>
    </citation>
    <scope>NUCLEOTIDE SEQUENCE [LARGE SCALE GENOMIC DNA]</scope>
    <source>
        <strain evidence="7 8">CPC 39397</strain>
    </source>
</reference>
<protein>
    <submittedName>
        <fullName evidence="7">Uncharacterized protein</fullName>
    </submittedName>
</protein>
<feature type="region of interest" description="Disordered" evidence="6">
    <location>
        <begin position="326"/>
        <end position="354"/>
    </location>
</feature>
<feature type="compositionally biased region" description="Basic and acidic residues" evidence="6">
    <location>
        <begin position="51"/>
        <end position="72"/>
    </location>
</feature>
<dbReference type="RefSeq" id="XP_069199226.1">
    <property type="nucleotide sequence ID" value="XM_069342721.1"/>
</dbReference>
<evidence type="ECO:0000313" key="7">
    <source>
        <dbReference type="EMBL" id="KAL1302950.1"/>
    </source>
</evidence>
<feature type="compositionally biased region" description="Basic and acidic residues" evidence="6">
    <location>
        <begin position="15"/>
        <end position="25"/>
    </location>
</feature>
<name>A0ABR3PB19_9PEZI</name>
<dbReference type="InterPro" id="IPR008610">
    <property type="entry name" value="Ebp2"/>
</dbReference>
<keyword evidence="5" id="KW-0539">Nucleus</keyword>
<proteinExistence type="inferred from homology"/>